<dbReference type="RefSeq" id="WP_066150468.1">
    <property type="nucleotide sequence ID" value="NZ_JAHSSG010000011.1"/>
</dbReference>
<sequence>MNLYLADIAVHEKKQSKRCEPSCRVFIREINSAWSLPFHSRPAHRFSYSLSLLKRETNTTAELCHGQWLRVIQCQENARVHLLFKSVDHRYMFAVALHLKTRTVSVVSYEWSDVQRKHVRLCAHELLAIERQLIFQILQTFYIYRKQQISYLAMFRPEPRQPSG</sequence>
<dbReference type="AlphaFoldDB" id="A0ABD5IXW5"/>
<dbReference type="Proteomes" id="UP001339962">
    <property type="component" value="Unassembled WGS sequence"/>
</dbReference>
<protein>
    <submittedName>
        <fullName evidence="1">Uncharacterized protein</fullName>
    </submittedName>
</protein>
<evidence type="ECO:0000313" key="1">
    <source>
        <dbReference type="EMBL" id="MED5053063.1"/>
    </source>
</evidence>
<accession>A0ABD5IXW5</accession>
<gene>
    <name evidence="1" type="ORF">P9850_14770</name>
</gene>
<proteinExistence type="predicted"/>
<organism evidence="1 2">
    <name type="scientific">Anoxybacteroides rupiense</name>
    <dbReference type="NCBI Taxonomy" id="311460"/>
    <lineage>
        <taxon>Bacteria</taxon>
        <taxon>Bacillati</taxon>
        <taxon>Bacillota</taxon>
        <taxon>Bacilli</taxon>
        <taxon>Bacillales</taxon>
        <taxon>Anoxybacillaceae</taxon>
        <taxon>Anoxybacteroides</taxon>
    </lineage>
</organism>
<dbReference type="EMBL" id="JARTLI010000038">
    <property type="protein sequence ID" value="MED5053063.1"/>
    <property type="molecule type" value="Genomic_DNA"/>
</dbReference>
<comment type="caution">
    <text evidence="1">The sequence shown here is derived from an EMBL/GenBank/DDBJ whole genome shotgun (WGS) entry which is preliminary data.</text>
</comment>
<evidence type="ECO:0000313" key="2">
    <source>
        <dbReference type="Proteomes" id="UP001339962"/>
    </source>
</evidence>
<name>A0ABD5IXW5_9BACL</name>
<reference evidence="1 2" key="1">
    <citation type="submission" date="2023-03" db="EMBL/GenBank/DDBJ databases">
        <title>Bacillus Genome Sequencing.</title>
        <authorList>
            <person name="Dunlap C."/>
        </authorList>
    </citation>
    <scope>NUCLEOTIDE SEQUENCE [LARGE SCALE GENOMIC DNA]</scope>
    <source>
        <strain evidence="1 2">NRS-38</strain>
    </source>
</reference>